<gene>
    <name evidence="1" type="primary">scmD</name>
    <name evidence="1" type="ORF">ENW48_04845</name>
</gene>
<reference evidence="1" key="1">
    <citation type="journal article" date="2020" name="mSystems">
        <title>Genome- and Community-Level Interaction Insights into Carbon Utilization and Element Cycling Functions of Hydrothermarchaeota in Hydrothermal Sediment.</title>
        <authorList>
            <person name="Zhou Z."/>
            <person name="Liu Y."/>
            <person name="Xu W."/>
            <person name="Pan J."/>
            <person name="Luo Z.H."/>
            <person name="Li M."/>
        </authorList>
    </citation>
    <scope>NUCLEOTIDE SEQUENCE [LARGE SCALE GENOMIC DNA]</scope>
    <source>
        <strain evidence="1">SpSt-853</strain>
    </source>
</reference>
<dbReference type="InterPro" id="IPR026342">
    <property type="entry name" value="SCM_PqqD-rel"/>
</dbReference>
<dbReference type="Pfam" id="PF05402">
    <property type="entry name" value="PqqD"/>
    <property type="match status" value="1"/>
</dbReference>
<dbReference type="NCBIfam" id="TIGR04248">
    <property type="entry name" value="SCM_PqqD_rel"/>
    <property type="match status" value="1"/>
</dbReference>
<dbReference type="AlphaFoldDB" id="A0A7C5EQQ2"/>
<evidence type="ECO:0000313" key="1">
    <source>
        <dbReference type="EMBL" id="HGZ11523.1"/>
    </source>
</evidence>
<protein>
    <submittedName>
        <fullName evidence="1">SynChlorMet cassette protein ScmD</fullName>
    </submittedName>
</protein>
<organism evidence="1">
    <name type="scientific">Desulfobacca acetoxidans</name>
    <dbReference type="NCBI Taxonomy" id="60893"/>
    <lineage>
        <taxon>Bacteria</taxon>
        <taxon>Pseudomonadati</taxon>
        <taxon>Thermodesulfobacteriota</taxon>
        <taxon>Desulfobaccia</taxon>
        <taxon>Desulfobaccales</taxon>
        <taxon>Desulfobaccaceae</taxon>
        <taxon>Desulfobacca</taxon>
    </lineage>
</organism>
<dbReference type="InterPro" id="IPR041881">
    <property type="entry name" value="PqqD_sf"/>
</dbReference>
<dbReference type="EMBL" id="DTKJ01000037">
    <property type="protein sequence ID" value="HGZ11523.1"/>
    <property type="molecule type" value="Genomic_DNA"/>
</dbReference>
<dbReference type="Gene3D" id="1.10.10.1150">
    <property type="entry name" value="Coenzyme PQQ synthesis protein D (PqqD)"/>
    <property type="match status" value="1"/>
</dbReference>
<sequence>MSEVRKPLANPLVVLREEFDDWAILFDPDTGHAFGLNPVSVFIWRRLDGKHTVQDILEELKACCSEVPAEAEAHLQEFIEELSRNGLVGYEHPL</sequence>
<comment type="caution">
    <text evidence="1">The sequence shown here is derived from an EMBL/GenBank/DDBJ whole genome shotgun (WGS) entry which is preliminary data.</text>
</comment>
<dbReference type="InterPro" id="IPR008792">
    <property type="entry name" value="PQQD"/>
</dbReference>
<name>A0A7C5EQQ2_9BACT</name>
<accession>A0A7C5EQQ2</accession>
<proteinExistence type="predicted"/>